<keyword evidence="3" id="KW-0812">Transmembrane</keyword>
<protein>
    <recommendedName>
        <fullName evidence="4">FAE domain-containing protein</fullName>
    </recommendedName>
</protein>
<dbReference type="EMBL" id="BQKI01000017">
    <property type="protein sequence ID" value="GJN10030.1"/>
    <property type="molecule type" value="Genomic_DNA"/>
</dbReference>
<sequence length="225" mass="25329">MSVLDLARCPVLRRMMASSFKDAESDFDESSRGGLRSDPPNTRSAHNSTRGTRGLVSQKAWQGTKTQRRYWPARARALLAVFLPLAAAAAVYLKLRPRAVYLVDYACFRTNPICRVPFATFLEHSRVWPGFDERSVRFMTRLLERSGLGEETCLPYAQHYIPPSSRAEAELVIFSAIDDLLAKTNVSPQEIDILVVNCSLFAPTPSFTDMIMHRYKLRGWGAARG</sequence>
<dbReference type="SUPFAM" id="SSF53901">
    <property type="entry name" value="Thiolase-like"/>
    <property type="match status" value="1"/>
</dbReference>
<keyword evidence="1" id="KW-0808">Transferase</keyword>
<comment type="caution">
    <text evidence="5">The sequence shown here is derived from an EMBL/GenBank/DDBJ whole genome shotgun (WGS) entry which is preliminary data.</text>
</comment>
<dbReference type="InterPro" id="IPR016039">
    <property type="entry name" value="Thiolase-like"/>
</dbReference>
<name>A0AAV5DJD7_ELECO</name>
<dbReference type="PANTHER" id="PTHR31561">
    <property type="entry name" value="3-KETOACYL-COA SYNTHASE"/>
    <property type="match status" value="1"/>
</dbReference>
<dbReference type="GO" id="GO:0006633">
    <property type="term" value="P:fatty acid biosynthetic process"/>
    <property type="evidence" value="ECO:0007669"/>
    <property type="project" value="InterPro"/>
</dbReference>
<reference evidence="5" key="1">
    <citation type="journal article" date="2018" name="DNA Res.">
        <title>Multiple hybrid de novo genome assembly of finger millet, an orphan allotetraploid crop.</title>
        <authorList>
            <person name="Hatakeyama M."/>
            <person name="Aluri S."/>
            <person name="Balachadran M.T."/>
            <person name="Sivarajan S.R."/>
            <person name="Patrignani A."/>
            <person name="Gruter S."/>
            <person name="Poveda L."/>
            <person name="Shimizu-Inatsugi R."/>
            <person name="Baeten J."/>
            <person name="Francoijs K.J."/>
            <person name="Nataraja K.N."/>
            <person name="Reddy Y.A.N."/>
            <person name="Phadnis S."/>
            <person name="Ravikumar R.L."/>
            <person name="Schlapbach R."/>
            <person name="Sreeman S.M."/>
            <person name="Shimizu K.K."/>
        </authorList>
    </citation>
    <scope>NUCLEOTIDE SEQUENCE</scope>
</reference>
<keyword evidence="3" id="KW-0472">Membrane</keyword>
<evidence type="ECO:0000256" key="1">
    <source>
        <dbReference type="ARBA" id="ARBA00023315"/>
    </source>
</evidence>
<proteinExistence type="predicted"/>
<organism evidence="5 6">
    <name type="scientific">Eleusine coracana subsp. coracana</name>
    <dbReference type="NCBI Taxonomy" id="191504"/>
    <lineage>
        <taxon>Eukaryota</taxon>
        <taxon>Viridiplantae</taxon>
        <taxon>Streptophyta</taxon>
        <taxon>Embryophyta</taxon>
        <taxon>Tracheophyta</taxon>
        <taxon>Spermatophyta</taxon>
        <taxon>Magnoliopsida</taxon>
        <taxon>Liliopsida</taxon>
        <taxon>Poales</taxon>
        <taxon>Poaceae</taxon>
        <taxon>PACMAD clade</taxon>
        <taxon>Chloridoideae</taxon>
        <taxon>Cynodonteae</taxon>
        <taxon>Eleusininae</taxon>
        <taxon>Eleusine</taxon>
    </lineage>
</organism>
<dbReference type="AlphaFoldDB" id="A0AAV5DJD7"/>
<dbReference type="InterPro" id="IPR012392">
    <property type="entry name" value="3-ktacl-CoA_syn"/>
</dbReference>
<evidence type="ECO:0000313" key="6">
    <source>
        <dbReference type="Proteomes" id="UP001054889"/>
    </source>
</evidence>
<dbReference type="InterPro" id="IPR013601">
    <property type="entry name" value="FAE1_typ3_polyketide_synth"/>
</dbReference>
<keyword evidence="1" id="KW-0012">Acyltransferase</keyword>
<keyword evidence="3" id="KW-1133">Transmembrane helix</keyword>
<feature type="transmembrane region" description="Helical" evidence="3">
    <location>
        <begin position="75"/>
        <end position="93"/>
    </location>
</feature>
<dbReference type="Pfam" id="PF08392">
    <property type="entry name" value="FAE1_CUT1_RppA"/>
    <property type="match status" value="1"/>
</dbReference>
<feature type="domain" description="FAE" evidence="4">
    <location>
        <begin position="93"/>
        <end position="218"/>
    </location>
</feature>
<evidence type="ECO:0000259" key="4">
    <source>
        <dbReference type="Pfam" id="PF08392"/>
    </source>
</evidence>
<evidence type="ECO:0000313" key="5">
    <source>
        <dbReference type="EMBL" id="GJN10030.1"/>
    </source>
</evidence>
<keyword evidence="6" id="KW-1185">Reference proteome</keyword>
<evidence type="ECO:0000256" key="3">
    <source>
        <dbReference type="SAM" id="Phobius"/>
    </source>
</evidence>
<feature type="compositionally biased region" description="Polar residues" evidence="2">
    <location>
        <begin position="39"/>
        <end position="51"/>
    </location>
</feature>
<dbReference type="GO" id="GO:0016747">
    <property type="term" value="F:acyltransferase activity, transferring groups other than amino-acyl groups"/>
    <property type="evidence" value="ECO:0007669"/>
    <property type="project" value="InterPro"/>
</dbReference>
<dbReference type="Gene3D" id="3.40.47.10">
    <property type="match status" value="1"/>
</dbReference>
<feature type="region of interest" description="Disordered" evidence="2">
    <location>
        <begin position="25"/>
        <end position="60"/>
    </location>
</feature>
<gene>
    <name evidence="5" type="primary">ga28089</name>
    <name evidence="5" type="ORF">PR202_ga28089</name>
</gene>
<reference evidence="5" key="2">
    <citation type="submission" date="2021-12" db="EMBL/GenBank/DDBJ databases">
        <title>Resequencing data analysis of finger millet.</title>
        <authorList>
            <person name="Hatakeyama M."/>
            <person name="Aluri S."/>
            <person name="Balachadran M.T."/>
            <person name="Sivarajan S.R."/>
            <person name="Poveda L."/>
            <person name="Shimizu-Inatsugi R."/>
            <person name="Schlapbach R."/>
            <person name="Sreeman S.M."/>
            <person name="Shimizu K.K."/>
        </authorList>
    </citation>
    <scope>NUCLEOTIDE SEQUENCE</scope>
</reference>
<evidence type="ECO:0000256" key="2">
    <source>
        <dbReference type="SAM" id="MobiDB-lite"/>
    </source>
</evidence>
<dbReference type="GO" id="GO:0016020">
    <property type="term" value="C:membrane"/>
    <property type="evidence" value="ECO:0007669"/>
    <property type="project" value="InterPro"/>
</dbReference>
<accession>A0AAV5DJD7</accession>
<dbReference type="Proteomes" id="UP001054889">
    <property type="component" value="Unassembled WGS sequence"/>
</dbReference>